<name>A0AC34FB96_9BILA</name>
<organism evidence="1 2">
    <name type="scientific">Panagrolaimus sp. ES5</name>
    <dbReference type="NCBI Taxonomy" id="591445"/>
    <lineage>
        <taxon>Eukaryota</taxon>
        <taxon>Metazoa</taxon>
        <taxon>Ecdysozoa</taxon>
        <taxon>Nematoda</taxon>
        <taxon>Chromadorea</taxon>
        <taxon>Rhabditida</taxon>
        <taxon>Tylenchina</taxon>
        <taxon>Panagrolaimomorpha</taxon>
        <taxon>Panagrolaimoidea</taxon>
        <taxon>Panagrolaimidae</taxon>
        <taxon>Panagrolaimus</taxon>
    </lineage>
</organism>
<reference evidence="2" key="1">
    <citation type="submission" date="2022-11" db="UniProtKB">
        <authorList>
            <consortium name="WormBaseParasite"/>
        </authorList>
    </citation>
    <scope>IDENTIFICATION</scope>
</reference>
<dbReference type="WBParaSite" id="ES5_v2.g14556.t1">
    <property type="protein sequence ID" value="ES5_v2.g14556.t1"/>
    <property type="gene ID" value="ES5_v2.g14556"/>
</dbReference>
<accession>A0AC34FB96</accession>
<evidence type="ECO:0000313" key="1">
    <source>
        <dbReference type="Proteomes" id="UP000887579"/>
    </source>
</evidence>
<dbReference type="Proteomes" id="UP000887579">
    <property type="component" value="Unplaced"/>
</dbReference>
<evidence type="ECO:0000313" key="2">
    <source>
        <dbReference type="WBParaSite" id="ES5_v2.g14556.t1"/>
    </source>
</evidence>
<proteinExistence type="predicted"/>
<sequence>MKNPIFAEKIQRNNENSSSLILDDKSDEQVSLFADELFAGGKAEGTPDGNDLILRGNGEINLTLPSGKLQFEVCPDCKGL</sequence>
<protein>
    <submittedName>
        <fullName evidence="2">Uncharacterized protein</fullName>
    </submittedName>
</protein>